<sequence>MKSEAVRVFVMTNLRANCVPARVFKGIAANAQTLRRSLADRCHHGKTHLHRIRLAPAFHPGHTGPRSGLPPQRPHRALVATHPEF</sequence>
<accession>A0ABR9GDB0</accession>
<protein>
    <recommendedName>
        <fullName evidence="4">Transposase</fullName>
    </recommendedName>
</protein>
<evidence type="ECO:0008006" key="4">
    <source>
        <dbReference type="Google" id="ProtNLM"/>
    </source>
</evidence>
<dbReference type="EMBL" id="JACZZA010000011">
    <property type="protein sequence ID" value="MBE1162034.1"/>
    <property type="molecule type" value="Genomic_DNA"/>
</dbReference>
<proteinExistence type="predicted"/>
<dbReference type="RefSeq" id="WP_192556866.1">
    <property type="nucleotide sequence ID" value="NZ_JACZZA010000011.1"/>
</dbReference>
<evidence type="ECO:0000256" key="1">
    <source>
        <dbReference type="SAM" id="MobiDB-lite"/>
    </source>
</evidence>
<keyword evidence="3" id="KW-1185">Reference proteome</keyword>
<name>A0ABR9GDB0_9GAMM</name>
<evidence type="ECO:0000313" key="3">
    <source>
        <dbReference type="Proteomes" id="UP000651010"/>
    </source>
</evidence>
<organism evidence="2 3">
    <name type="scientific">Dyella acidiphila</name>
    <dbReference type="NCBI Taxonomy" id="2775866"/>
    <lineage>
        <taxon>Bacteria</taxon>
        <taxon>Pseudomonadati</taxon>
        <taxon>Pseudomonadota</taxon>
        <taxon>Gammaproteobacteria</taxon>
        <taxon>Lysobacterales</taxon>
        <taxon>Rhodanobacteraceae</taxon>
        <taxon>Dyella</taxon>
    </lineage>
</organism>
<reference evidence="2 3" key="1">
    <citation type="submission" date="2020-09" db="EMBL/GenBank/DDBJ databases">
        <title>Dyella sp. 7MK23 isolated from forest soil.</title>
        <authorList>
            <person name="Fu J."/>
        </authorList>
    </citation>
    <scope>NUCLEOTIDE SEQUENCE [LARGE SCALE GENOMIC DNA]</scope>
    <source>
        <strain evidence="2 3">7MK23</strain>
    </source>
</reference>
<evidence type="ECO:0000313" key="2">
    <source>
        <dbReference type="EMBL" id="MBE1162034.1"/>
    </source>
</evidence>
<dbReference type="Proteomes" id="UP000651010">
    <property type="component" value="Unassembled WGS sequence"/>
</dbReference>
<gene>
    <name evidence="2" type="ORF">IGX34_16745</name>
</gene>
<comment type="caution">
    <text evidence="2">The sequence shown here is derived from an EMBL/GenBank/DDBJ whole genome shotgun (WGS) entry which is preliminary data.</text>
</comment>
<feature type="region of interest" description="Disordered" evidence="1">
    <location>
        <begin position="58"/>
        <end position="85"/>
    </location>
</feature>